<sequence length="147" mass="16437">MKTGYKTNRSLCPTLFIPAPPLTSPPLTVSHLSNVLTCHVSLAGLSPRPAAVHGLLSASEVLLLGLLMNFINEKQQLQILNDRLATYLKKVKRPETRNQELNEKFPFQINAVLLNFLFIFSTKILCSTTVFNIDNNQKCFLSSKSSY</sequence>
<accession>A0A8C2GTH8</accession>
<evidence type="ECO:0000313" key="1">
    <source>
        <dbReference type="Ensembl" id="ENSCCRP00015116884.1"/>
    </source>
</evidence>
<dbReference type="AlphaFoldDB" id="A0A8C2GTH8"/>
<evidence type="ECO:0000313" key="2">
    <source>
        <dbReference type="Proteomes" id="UP000694700"/>
    </source>
</evidence>
<name>A0A8C2GTH8_CYPCA</name>
<organism evidence="1 2">
    <name type="scientific">Cyprinus carpio</name>
    <name type="common">Common carp</name>
    <dbReference type="NCBI Taxonomy" id="7962"/>
    <lineage>
        <taxon>Eukaryota</taxon>
        <taxon>Metazoa</taxon>
        <taxon>Chordata</taxon>
        <taxon>Craniata</taxon>
        <taxon>Vertebrata</taxon>
        <taxon>Euteleostomi</taxon>
        <taxon>Actinopterygii</taxon>
        <taxon>Neopterygii</taxon>
        <taxon>Teleostei</taxon>
        <taxon>Ostariophysi</taxon>
        <taxon>Cypriniformes</taxon>
        <taxon>Cyprinidae</taxon>
        <taxon>Cyprininae</taxon>
        <taxon>Cyprinus</taxon>
    </lineage>
</organism>
<reference evidence="1" key="1">
    <citation type="submission" date="2025-08" db="UniProtKB">
        <authorList>
            <consortium name="Ensembl"/>
        </authorList>
    </citation>
    <scope>IDENTIFICATION</scope>
</reference>
<protein>
    <submittedName>
        <fullName evidence="1">Uncharacterized protein</fullName>
    </submittedName>
</protein>
<dbReference type="Ensembl" id="ENSCCRT00015120592.1">
    <property type="protein sequence ID" value="ENSCCRP00015116884.1"/>
    <property type="gene ID" value="ENSCCRG00015046171.1"/>
</dbReference>
<dbReference type="Proteomes" id="UP000694700">
    <property type="component" value="Unplaced"/>
</dbReference>
<proteinExistence type="predicted"/>
<dbReference type="SUPFAM" id="SSF64593">
    <property type="entry name" value="Intermediate filament protein, coiled coil region"/>
    <property type="match status" value="1"/>
</dbReference>